<accession>A0A4Q7MB49</accession>
<dbReference type="Proteomes" id="UP000293874">
    <property type="component" value="Unassembled WGS sequence"/>
</dbReference>
<dbReference type="PANTHER" id="PTHR42776:SF27">
    <property type="entry name" value="DIPEPTIDYL PEPTIDASE FAMILY MEMBER 6"/>
    <property type="match status" value="1"/>
</dbReference>
<proteinExistence type="predicted"/>
<comment type="caution">
    <text evidence="4">The sequence shown here is derived from an EMBL/GenBank/DDBJ whole genome shotgun (WGS) entry which is preliminary data.</text>
</comment>
<sequence>MMRSFAGAMPLLAILCLCHSTLRAQKKILTDTSYLNWSWLHHDYHLSNDGRYLSYDIHCRERSSYLGVLATTKGEEITRISNRSDARFSEDSRYLVAELFSDSVLVFDLAKRKLILATPGKTFQLQQTGKTNWLVYRRSDSVIVRNLETGYNAIYPGVKECKPAFGGTALVMQKNSELIWLDLARQESRTIFNGDIIRLTISKDGKRIAFIHKEGNDFLVYHFAPSMTTAAIAARNTMEGMSPDHSINDGDMVFSPDGRSLYFELLKKSLPGTKDPDLLTNQVEVWHYRQPNLYGSQRWFPGVSRFKAVINLAAPNARMIQVENDSMVITGSLGNEYVIVKSNDLIRQDEEYFNEEQAPLYQLVSLKDGSRKTFRPRSSRLWHASLSKGEQFITWVNKDDQDLYCYEIATGITRNISAGLNLKPDMILINQGSPVIKLELNVDGWFGADERLLIQDKYDCWLLDPLGKQAPVNITNGYGRRNRIMFQPALSDAAATWPTGDIILRARNERTGDNGFWQTKPSGGDPVKKIMGAYKFSDPVKKIMGPYMFSWHKIDEPPRLRKAKNAAIYIVTRQSASESINLFVSTDLRSFQQISTIHPEKEYNWMSSEMIRYRKNDGDTGLAYLYKPENFDPSKKYPVIFQYYQTRNTEMHDYHRAGVEPNQIDIPWYVSNGYLVCIPDINHYKPGRIAETVINSVEGAARYLSRFAWVDSAKFGAQGHSFGGYETLLLIAHSRMFAAAQASAAVSDIVSAIGGTAFGEHELYTWYETGQANMGPGNLPWSNPQGYIENSPIFYADKITTPLLLMHGYEDENVKFGQDIEMFTALRRLRKPVWILAYKDGHVIADHNELGKDAALRQRQFFEHYLKGKPAPVWMTKGVNPQDRNFKSGLQLDKSGAKP</sequence>
<dbReference type="EMBL" id="SGXA01000005">
    <property type="protein sequence ID" value="RZS65425.1"/>
    <property type="molecule type" value="Genomic_DNA"/>
</dbReference>
<dbReference type="InterPro" id="IPR029058">
    <property type="entry name" value="AB_hydrolase_fold"/>
</dbReference>
<dbReference type="GO" id="GO:0004252">
    <property type="term" value="F:serine-type endopeptidase activity"/>
    <property type="evidence" value="ECO:0007669"/>
    <property type="project" value="TreeGrafter"/>
</dbReference>
<dbReference type="InterPro" id="IPR001375">
    <property type="entry name" value="Peptidase_S9_cat"/>
</dbReference>
<keyword evidence="2" id="KW-0645">Protease</keyword>
<dbReference type="Pfam" id="PF00326">
    <property type="entry name" value="Peptidase_S9"/>
    <property type="match status" value="1"/>
</dbReference>
<name>A0A4Q7MB49_9BACT</name>
<dbReference type="SUPFAM" id="SSF53474">
    <property type="entry name" value="alpha/beta-Hydrolases"/>
    <property type="match status" value="1"/>
</dbReference>
<feature type="domain" description="Peptidase S9 prolyl oligopeptidase catalytic" evidence="3">
    <location>
        <begin position="700"/>
        <end position="868"/>
    </location>
</feature>
<keyword evidence="5" id="KW-1185">Reference proteome</keyword>
<evidence type="ECO:0000313" key="4">
    <source>
        <dbReference type="EMBL" id="RZS65425.1"/>
    </source>
</evidence>
<dbReference type="RefSeq" id="WP_130544092.1">
    <property type="nucleotide sequence ID" value="NZ_SGXA01000005.1"/>
</dbReference>
<evidence type="ECO:0000313" key="5">
    <source>
        <dbReference type="Proteomes" id="UP000293874"/>
    </source>
</evidence>
<keyword evidence="1" id="KW-0378">Hydrolase</keyword>
<evidence type="ECO:0000256" key="2">
    <source>
        <dbReference type="ARBA" id="ARBA00022825"/>
    </source>
</evidence>
<dbReference type="AlphaFoldDB" id="A0A4Q7MB49"/>
<dbReference type="Pfam" id="PF07676">
    <property type="entry name" value="PD40"/>
    <property type="match status" value="1"/>
</dbReference>
<dbReference type="Gene3D" id="3.40.50.1820">
    <property type="entry name" value="alpha/beta hydrolase"/>
    <property type="match status" value="1"/>
</dbReference>
<dbReference type="InterPro" id="IPR011659">
    <property type="entry name" value="WD40"/>
</dbReference>
<keyword evidence="2" id="KW-0720">Serine protease</keyword>
<dbReference type="GO" id="GO:0006508">
    <property type="term" value="P:proteolysis"/>
    <property type="evidence" value="ECO:0007669"/>
    <property type="project" value="InterPro"/>
</dbReference>
<reference evidence="4 5" key="1">
    <citation type="submission" date="2019-02" db="EMBL/GenBank/DDBJ databases">
        <title>Genomic Encyclopedia of Type Strains, Phase IV (KMG-IV): sequencing the most valuable type-strain genomes for metagenomic binning, comparative biology and taxonomic classification.</title>
        <authorList>
            <person name="Goeker M."/>
        </authorList>
    </citation>
    <scope>NUCLEOTIDE SEQUENCE [LARGE SCALE GENOMIC DNA]</scope>
    <source>
        <strain evidence="4 5">DSM 18116</strain>
    </source>
</reference>
<dbReference type="PANTHER" id="PTHR42776">
    <property type="entry name" value="SERINE PEPTIDASE S9 FAMILY MEMBER"/>
    <property type="match status" value="1"/>
</dbReference>
<dbReference type="SUPFAM" id="SSF82171">
    <property type="entry name" value="DPP6 N-terminal domain-like"/>
    <property type="match status" value="1"/>
</dbReference>
<organism evidence="4 5">
    <name type="scientific">Pseudobacter ginsenosidimutans</name>
    <dbReference type="NCBI Taxonomy" id="661488"/>
    <lineage>
        <taxon>Bacteria</taxon>
        <taxon>Pseudomonadati</taxon>
        <taxon>Bacteroidota</taxon>
        <taxon>Chitinophagia</taxon>
        <taxon>Chitinophagales</taxon>
        <taxon>Chitinophagaceae</taxon>
        <taxon>Pseudobacter</taxon>
    </lineage>
</organism>
<protein>
    <submittedName>
        <fullName evidence="4">WD40 repeat protein</fullName>
    </submittedName>
</protein>
<evidence type="ECO:0000259" key="3">
    <source>
        <dbReference type="Pfam" id="PF00326"/>
    </source>
</evidence>
<gene>
    <name evidence="4" type="ORF">EV199_5598</name>
</gene>
<evidence type="ECO:0000256" key="1">
    <source>
        <dbReference type="ARBA" id="ARBA00022801"/>
    </source>
</evidence>